<dbReference type="RefSeq" id="WP_143382215.1">
    <property type="nucleotide sequence ID" value="NZ_CP041637.1"/>
</dbReference>
<organism evidence="1 2">
    <name type="scientific">Formosa sediminum</name>
    <dbReference type="NCBI Taxonomy" id="2594004"/>
    <lineage>
        <taxon>Bacteria</taxon>
        <taxon>Pseudomonadati</taxon>
        <taxon>Bacteroidota</taxon>
        <taxon>Flavobacteriia</taxon>
        <taxon>Flavobacteriales</taxon>
        <taxon>Flavobacteriaceae</taxon>
        <taxon>Formosa</taxon>
    </lineage>
</organism>
<evidence type="ECO:0000313" key="2">
    <source>
        <dbReference type="Proteomes" id="UP000319209"/>
    </source>
</evidence>
<keyword evidence="2" id="KW-1185">Reference proteome</keyword>
<protein>
    <submittedName>
        <fullName evidence="1">Uncharacterized protein</fullName>
    </submittedName>
</protein>
<dbReference type="KEGG" id="fop:FNB79_15455"/>
<proteinExistence type="predicted"/>
<gene>
    <name evidence="1" type="ORF">FNB79_15455</name>
</gene>
<dbReference type="OrthoDB" id="1081850at2"/>
<name>A0A516GUW2_9FLAO</name>
<dbReference type="EMBL" id="CP041637">
    <property type="protein sequence ID" value="QDO95307.1"/>
    <property type="molecule type" value="Genomic_DNA"/>
</dbReference>
<reference evidence="1 2" key="1">
    <citation type="submission" date="2019-07" db="EMBL/GenBank/DDBJ databases">
        <title>Genome sequencing for Formosa sp. PS13.</title>
        <authorList>
            <person name="Park S.-J."/>
        </authorList>
    </citation>
    <scope>NUCLEOTIDE SEQUENCE [LARGE SCALE GENOMIC DNA]</scope>
    <source>
        <strain evidence="1 2">PS13</strain>
    </source>
</reference>
<evidence type="ECO:0000313" key="1">
    <source>
        <dbReference type="EMBL" id="QDO95307.1"/>
    </source>
</evidence>
<accession>A0A516GUW2</accession>
<dbReference type="Proteomes" id="UP000319209">
    <property type="component" value="Chromosome"/>
</dbReference>
<dbReference type="AlphaFoldDB" id="A0A516GUW2"/>
<sequence>MNNETTFLEKFGLTTTNINYSRSLNSVVTEGYTSKAGNTYFNSLRLVEGIIIKEDIGIGHTHSFLNGIKIYDLKNRTLIAEQTFRCEIYSKNALRVHLKKLLLDTLKKASQVEGYKLDMGRTLSIIEQAVNKALNQDQSKLFTKQLKGY</sequence>